<accession>A0A8S1AVM4</accession>
<dbReference type="Proteomes" id="UP000494256">
    <property type="component" value="Unassembled WGS sequence"/>
</dbReference>
<reference evidence="1 2" key="1">
    <citation type="submission" date="2020-04" db="EMBL/GenBank/DDBJ databases">
        <authorList>
            <person name="Wallbank WR R."/>
            <person name="Pardo Diaz C."/>
            <person name="Kozak K."/>
            <person name="Martin S."/>
            <person name="Jiggins C."/>
            <person name="Moest M."/>
            <person name="Warren A I."/>
            <person name="Byers J.R.P. K."/>
            <person name="Montejo-Kovacevich G."/>
            <person name="Yen C E."/>
        </authorList>
    </citation>
    <scope>NUCLEOTIDE SEQUENCE [LARGE SCALE GENOMIC DNA]</scope>
</reference>
<dbReference type="OrthoDB" id="2132119at2759"/>
<comment type="caution">
    <text evidence="1">The sequence shown here is derived from an EMBL/GenBank/DDBJ whole genome shotgun (WGS) entry which is preliminary data.</text>
</comment>
<evidence type="ECO:0000313" key="2">
    <source>
        <dbReference type="Proteomes" id="UP000494256"/>
    </source>
</evidence>
<organism evidence="1 2">
    <name type="scientific">Arctia plantaginis</name>
    <name type="common">Wood tiger moth</name>
    <name type="synonym">Phalaena plantaginis</name>
    <dbReference type="NCBI Taxonomy" id="874455"/>
    <lineage>
        <taxon>Eukaryota</taxon>
        <taxon>Metazoa</taxon>
        <taxon>Ecdysozoa</taxon>
        <taxon>Arthropoda</taxon>
        <taxon>Hexapoda</taxon>
        <taxon>Insecta</taxon>
        <taxon>Pterygota</taxon>
        <taxon>Neoptera</taxon>
        <taxon>Endopterygota</taxon>
        <taxon>Lepidoptera</taxon>
        <taxon>Glossata</taxon>
        <taxon>Ditrysia</taxon>
        <taxon>Noctuoidea</taxon>
        <taxon>Erebidae</taxon>
        <taxon>Arctiinae</taxon>
        <taxon>Arctia</taxon>
    </lineage>
</organism>
<protein>
    <submittedName>
        <fullName evidence="1">Uncharacterized protein</fullName>
    </submittedName>
</protein>
<proteinExistence type="predicted"/>
<dbReference type="EMBL" id="CADEBD010000393">
    <property type="protein sequence ID" value="CAB3253890.1"/>
    <property type="molecule type" value="Genomic_DNA"/>
</dbReference>
<gene>
    <name evidence="1" type="ORF">APLA_LOCUS14477</name>
</gene>
<sequence length="155" mass="17221">MLQVPKLNAEISAAAMDMARGRDKKLLKFQQQLRVGTAAIGRGIDTLLKSNNKVLTLTQISDCCRFLTDLTLFTVQRQKLVSRLEKKKKKILTVIQDADRDETLFGNPLSERIKASFAISKQSAQIKATTNQPYAVTCYSTQPGKLVGTSSLPYE</sequence>
<evidence type="ECO:0000313" key="1">
    <source>
        <dbReference type="EMBL" id="CAB3253890.1"/>
    </source>
</evidence>
<name>A0A8S1AVM4_ARCPL</name>
<dbReference type="AlphaFoldDB" id="A0A8S1AVM4"/>